<dbReference type="SUPFAM" id="SSF54862">
    <property type="entry name" value="4Fe-4S ferredoxins"/>
    <property type="match status" value="1"/>
</dbReference>
<protein>
    <recommendedName>
        <fullName evidence="7">Dihydroorotate dehydrogenase B (NAD(+)), catalytic subunit</fullName>
        <ecNumber evidence="21">1.3.1.1</ecNumber>
        <ecNumber evidence="6">1.3.1.14</ecNumber>
    </recommendedName>
    <alternativeName>
        <fullName evidence="12">Dihydroorotate oxidase B</fullName>
    </alternativeName>
    <alternativeName>
        <fullName evidence="15">Dihydrothymine dehydrogenase</fullName>
    </alternativeName>
    <alternativeName>
        <fullName evidence="13">Dihydrouracil dehydrogenase</fullName>
    </alternativeName>
    <alternativeName>
        <fullName evidence="14">Orotate reductase (NADH)</fullName>
    </alternativeName>
</protein>
<keyword evidence="8" id="KW-0285">Flavoprotein</keyword>
<comment type="subunit">
    <text evidence="20">Heterotetramer of 2 PreA and 2 PreT subunits.</text>
</comment>
<dbReference type="SUPFAM" id="SSF51395">
    <property type="entry name" value="FMN-linked oxidoreductases"/>
    <property type="match status" value="1"/>
</dbReference>
<sequence length="370" mass="39627">MSLSVNFMGIKLKNPVIVAASPLTGNGSMMRKAIEAGAGAVVTQTIANEVRYNVRPRIAANHLGMQNIELYSNLTLEQWEREIYHAKEKEAVVIANILAHTPSEMAYLAKKVEKFGVDAIELGIAIPHGGGIEVIPSNVDRLYSLTKMAVDSVKIPVMVKSSVNVSNITILAKAVEKAGASAISAIDTVRCILGVDIDKGKALLPTYGGYSGEGIRPIALAAVAGICQAVKIPVSGIGGIDNYENVLEYMMLGASTVQICTSLMMNGYGRIGEILNDLEKWMEYKGYSSLEEIKGVALASLKSFEEISVEPYVAKVLGKCTVDECGECLKACIYDAISSRDGIIVIDPHKCTGCGLCVSLCKKGNIYLDW</sequence>
<evidence type="ECO:0000256" key="2">
    <source>
        <dbReference type="ARBA" id="ARBA00003616"/>
    </source>
</evidence>
<dbReference type="GO" id="GO:0005737">
    <property type="term" value="C:cytoplasm"/>
    <property type="evidence" value="ECO:0007669"/>
    <property type="project" value="InterPro"/>
</dbReference>
<dbReference type="GO" id="GO:0004159">
    <property type="term" value="F:dihydropyrimidine dehydrogenase (NAD+) activity"/>
    <property type="evidence" value="ECO:0007669"/>
    <property type="project" value="UniProtKB-EC"/>
</dbReference>
<evidence type="ECO:0000256" key="20">
    <source>
        <dbReference type="ARBA" id="ARBA00049714"/>
    </source>
</evidence>
<dbReference type="GO" id="GO:0002058">
    <property type="term" value="F:uracil binding"/>
    <property type="evidence" value="ECO:0007669"/>
    <property type="project" value="TreeGrafter"/>
</dbReference>
<comment type="catalytic activity">
    <reaction evidence="16">
        <text>5,6-dihydrothymine + NAD(+) = thymine + NADH + H(+)</text>
        <dbReference type="Rhea" id="RHEA:28791"/>
        <dbReference type="ChEBI" id="CHEBI:15378"/>
        <dbReference type="ChEBI" id="CHEBI:17821"/>
        <dbReference type="ChEBI" id="CHEBI:27468"/>
        <dbReference type="ChEBI" id="CHEBI:57540"/>
        <dbReference type="ChEBI" id="CHEBI:57945"/>
        <dbReference type="EC" id="1.3.1.1"/>
    </reaction>
</comment>
<comment type="pathway">
    <text evidence="3">Pyrimidine metabolism; UMP biosynthesis via de novo pathway; orotate from (S)-dihydroorotate (NAD(+) route): step 1/1.</text>
</comment>
<dbReference type="Pfam" id="PF01180">
    <property type="entry name" value="DHO_dh"/>
    <property type="match status" value="1"/>
</dbReference>
<evidence type="ECO:0000256" key="16">
    <source>
        <dbReference type="ARBA" id="ARBA00047685"/>
    </source>
</evidence>
<keyword evidence="9" id="KW-0288">FMN</keyword>
<dbReference type="GO" id="GO:0006210">
    <property type="term" value="P:thymine catabolic process"/>
    <property type="evidence" value="ECO:0007669"/>
    <property type="project" value="TreeGrafter"/>
</dbReference>
<proteinExistence type="inferred from homology"/>
<dbReference type="STRING" id="415015.SAMN05660462_00838"/>
<evidence type="ECO:0000313" key="23">
    <source>
        <dbReference type="EMBL" id="SDY76743.1"/>
    </source>
</evidence>
<dbReference type="OrthoDB" id="9794954at2"/>
<evidence type="ECO:0000256" key="19">
    <source>
        <dbReference type="ARBA" id="ARBA00049578"/>
    </source>
</evidence>
<keyword evidence="11" id="KW-0520">NAD</keyword>
<comment type="similarity">
    <text evidence="5">Belongs to the dihydropyrimidine dehydrogenase family.</text>
</comment>
<evidence type="ECO:0000256" key="14">
    <source>
        <dbReference type="ARBA" id="ARBA00032046"/>
    </source>
</evidence>
<dbReference type="Pfam" id="PF00037">
    <property type="entry name" value="Fer4"/>
    <property type="match status" value="1"/>
</dbReference>
<evidence type="ECO:0000256" key="11">
    <source>
        <dbReference type="ARBA" id="ARBA00023027"/>
    </source>
</evidence>
<dbReference type="InterPro" id="IPR005720">
    <property type="entry name" value="Dihydroorotate_DH_cat"/>
</dbReference>
<dbReference type="Gene3D" id="3.30.70.20">
    <property type="match status" value="1"/>
</dbReference>
<evidence type="ECO:0000256" key="10">
    <source>
        <dbReference type="ARBA" id="ARBA00023002"/>
    </source>
</evidence>
<evidence type="ECO:0000256" key="17">
    <source>
        <dbReference type="ARBA" id="ARBA00048792"/>
    </source>
</evidence>
<keyword evidence="24" id="KW-1185">Reference proteome</keyword>
<dbReference type="RefSeq" id="WP_091727828.1">
    <property type="nucleotide sequence ID" value="NZ_FNQE01000007.1"/>
</dbReference>
<comment type="cofactor">
    <cofactor evidence="1">
        <name>FMN</name>
        <dbReference type="ChEBI" id="CHEBI:58210"/>
    </cofactor>
</comment>
<dbReference type="InterPro" id="IPR013785">
    <property type="entry name" value="Aldolase_TIM"/>
</dbReference>
<evidence type="ECO:0000256" key="13">
    <source>
        <dbReference type="ARBA" id="ARBA00030119"/>
    </source>
</evidence>
<evidence type="ECO:0000259" key="22">
    <source>
        <dbReference type="PROSITE" id="PS51379"/>
    </source>
</evidence>
<dbReference type="GO" id="GO:0050661">
    <property type="term" value="F:NADP binding"/>
    <property type="evidence" value="ECO:0007669"/>
    <property type="project" value="TreeGrafter"/>
</dbReference>
<evidence type="ECO:0000256" key="5">
    <source>
        <dbReference type="ARBA" id="ARBA00010804"/>
    </source>
</evidence>
<dbReference type="GO" id="GO:0006212">
    <property type="term" value="P:uracil catabolic process"/>
    <property type="evidence" value="ECO:0007669"/>
    <property type="project" value="TreeGrafter"/>
</dbReference>
<feature type="domain" description="4Fe-4S ferredoxin-type" evidence="22">
    <location>
        <begin position="342"/>
        <end position="370"/>
    </location>
</feature>
<reference evidence="24" key="1">
    <citation type="submission" date="2016-10" db="EMBL/GenBank/DDBJ databases">
        <authorList>
            <person name="Varghese N."/>
            <person name="Submissions S."/>
        </authorList>
    </citation>
    <scope>NUCLEOTIDE SEQUENCE [LARGE SCALE GENOMIC DNA]</scope>
    <source>
        <strain evidence="24">DSM 21650</strain>
    </source>
</reference>
<evidence type="ECO:0000256" key="15">
    <source>
        <dbReference type="ARBA" id="ARBA00032722"/>
    </source>
</evidence>
<dbReference type="EC" id="1.3.1.14" evidence="6"/>
<comment type="catalytic activity">
    <reaction evidence="18">
        <text>(S)-dihydroorotate + NAD(+) = orotate + NADH + H(+)</text>
        <dbReference type="Rhea" id="RHEA:13513"/>
        <dbReference type="ChEBI" id="CHEBI:15378"/>
        <dbReference type="ChEBI" id="CHEBI:30839"/>
        <dbReference type="ChEBI" id="CHEBI:30864"/>
        <dbReference type="ChEBI" id="CHEBI:57540"/>
        <dbReference type="ChEBI" id="CHEBI:57945"/>
        <dbReference type="EC" id="1.3.1.14"/>
    </reaction>
</comment>
<dbReference type="EC" id="1.3.1.1" evidence="21"/>
<evidence type="ECO:0000256" key="9">
    <source>
        <dbReference type="ARBA" id="ARBA00022643"/>
    </source>
</evidence>
<dbReference type="AlphaFoldDB" id="A0A1H3MJK0"/>
<dbReference type="PANTHER" id="PTHR43073">
    <property type="entry name" value="DIHYDROPYRIMIDINE DEHYDROGENASE [NADP(+)]"/>
    <property type="match status" value="1"/>
</dbReference>
<evidence type="ECO:0000256" key="3">
    <source>
        <dbReference type="ARBA" id="ARBA00004715"/>
    </source>
</evidence>
<dbReference type="PANTHER" id="PTHR43073:SF2">
    <property type="entry name" value="DIHYDROPYRIMIDINE DEHYDROGENASE [NADP(+)]"/>
    <property type="match status" value="1"/>
</dbReference>
<dbReference type="Gene3D" id="3.20.20.70">
    <property type="entry name" value="Aldolase class I"/>
    <property type="match status" value="1"/>
</dbReference>
<dbReference type="InterPro" id="IPR017896">
    <property type="entry name" value="4Fe4S_Fe-S-bd"/>
</dbReference>
<dbReference type="EMBL" id="FNQE01000007">
    <property type="protein sequence ID" value="SDY76743.1"/>
    <property type="molecule type" value="Genomic_DNA"/>
</dbReference>
<evidence type="ECO:0000256" key="6">
    <source>
        <dbReference type="ARBA" id="ARBA00012061"/>
    </source>
</evidence>
<evidence type="ECO:0000256" key="12">
    <source>
        <dbReference type="ARBA" id="ARBA00029718"/>
    </source>
</evidence>
<dbReference type="FunFam" id="3.20.20.70:FF:000027">
    <property type="entry name" value="Dihydropyrimidine dehydrogenase [NADP(+)]"/>
    <property type="match status" value="1"/>
</dbReference>
<evidence type="ECO:0000256" key="18">
    <source>
        <dbReference type="ARBA" id="ARBA00048996"/>
    </source>
</evidence>
<comment type="function">
    <text evidence="19">Involved in pyrimidine base degradation. Catalyzes physiologically the reduction of uracil to 5,6-dihydrouracil (DHU) by using NADH as a specific cosubstrate. It also catalyzes the reverse reaction and the reduction of thymine to 5,6-dihydrothymine (DHT).</text>
</comment>
<name>A0A1H3MJK0_9FIRM</name>
<evidence type="ECO:0000256" key="8">
    <source>
        <dbReference type="ARBA" id="ARBA00022630"/>
    </source>
</evidence>
<evidence type="ECO:0000256" key="1">
    <source>
        <dbReference type="ARBA" id="ARBA00001917"/>
    </source>
</evidence>
<evidence type="ECO:0000256" key="7">
    <source>
        <dbReference type="ARBA" id="ARBA00018101"/>
    </source>
</evidence>
<dbReference type="GO" id="GO:0004589">
    <property type="term" value="F:dihydroorotate dehydrogenase (NAD+) activity"/>
    <property type="evidence" value="ECO:0007669"/>
    <property type="project" value="UniProtKB-EC"/>
</dbReference>
<keyword evidence="10" id="KW-0560">Oxidoreductase</keyword>
<evidence type="ECO:0000256" key="4">
    <source>
        <dbReference type="ARBA" id="ARBA00008008"/>
    </source>
</evidence>
<dbReference type="Proteomes" id="UP000198625">
    <property type="component" value="Unassembled WGS sequence"/>
</dbReference>
<comment type="catalytic activity">
    <reaction evidence="17">
        <text>5,6-dihydrouracil + NAD(+) = uracil + NADH + H(+)</text>
        <dbReference type="Rhea" id="RHEA:20189"/>
        <dbReference type="ChEBI" id="CHEBI:15378"/>
        <dbReference type="ChEBI" id="CHEBI:15901"/>
        <dbReference type="ChEBI" id="CHEBI:17568"/>
        <dbReference type="ChEBI" id="CHEBI:57540"/>
        <dbReference type="ChEBI" id="CHEBI:57945"/>
        <dbReference type="EC" id="1.3.1.1"/>
    </reaction>
</comment>
<evidence type="ECO:0000313" key="24">
    <source>
        <dbReference type="Proteomes" id="UP000198625"/>
    </source>
</evidence>
<evidence type="ECO:0000256" key="21">
    <source>
        <dbReference type="ARBA" id="ARBA00049728"/>
    </source>
</evidence>
<accession>A0A1H3MJK0</accession>
<gene>
    <name evidence="23" type="ORF">SAMN05660462_00838</name>
</gene>
<comment type="function">
    <text evidence="2">Catalyzes the conversion of dihydroorotate to orotate with NAD(+) as electron acceptor.</text>
</comment>
<comment type="similarity">
    <text evidence="4">Belongs to the dihydroorotate dehydrogenase family. Type 1 subfamily.</text>
</comment>
<dbReference type="PROSITE" id="PS51379">
    <property type="entry name" value="4FE4S_FER_2"/>
    <property type="match status" value="1"/>
</dbReference>
<organism evidence="23 24">
    <name type="scientific">Proteiniborus ethanoligenes</name>
    <dbReference type="NCBI Taxonomy" id="415015"/>
    <lineage>
        <taxon>Bacteria</taxon>
        <taxon>Bacillati</taxon>
        <taxon>Bacillota</taxon>
        <taxon>Clostridia</taxon>
        <taxon>Eubacteriales</taxon>
        <taxon>Proteiniborus</taxon>
    </lineage>
</organism>